<feature type="compositionally biased region" description="Basic residues" evidence="1">
    <location>
        <begin position="179"/>
        <end position="199"/>
    </location>
</feature>
<accession>A0A1Y1MUY5</accession>
<evidence type="ECO:0000256" key="1">
    <source>
        <dbReference type="SAM" id="MobiDB-lite"/>
    </source>
</evidence>
<sequence>MALALFAQVGRLGGQRGGLLDGRDAVGWRSVRLALWCLHRRHHRKKEDLALRDVSVLHRLDAGRVRQVVRRPHGRATSRRNRGRSDFHRPPHLPRRDFRSENSRTARLERLGDLDFRHNAHQRDRIVLGDIADGPDIVRISRLVLRDLHLDARNSLLSSDEGAGIGGAQKSANFQRQTGGRKRARGNGRRSQRAQRVQRKMAEPIRGPEQPQGALRYDGNARISAARRSIRDHLLRVLHLRQRRRSGITKRCLNYLLHNTSSSVHVLFRNRRPNGTSAATHNLNHRLGNRATRQGHLLPHKGRNRN</sequence>
<dbReference type="AlphaFoldDB" id="A0A1Y1MUY5"/>
<dbReference type="EMBL" id="GEZM01019982">
    <property type="protein sequence ID" value="JAV89482.1"/>
    <property type="molecule type" value="Transcribed_RNA"/>
</dbReference>
<name>A0A1Y1MUY5_PHOPY</name>
<feature type="compositionally biased region" description="Basic and acidic residues" evidence="1">
    <location>
        <begin position="83"/>
        <end position="101"/>
    </location>
</feature>
<evidence type="ECO:0000313" key="2">
    <source>
        <dbReference type="EMBL" id="JAV89482.1"/>
    </source>
</evidence>
<reference evidence="2" key="1">
    <citation type="journal article" date="2016" name="Sci. Rep.">
        <title>Molecular characterization of firefly nuptial gifts: a multi-omics approach sheds light on postcopulatory sexual selection.</title>
        <authorList>
            <person name="Al-Wathiqui N."/>
            <person name="Fallon T.R."/>
            <person name="South A."/>
            <person name="Weng J.K."/>
            <person name="Lewis S.M."/>
        </authorList>
    </citation>
    <scope>NUCLEOTIDE SEQUENCE</scope>
</reference>
<feature type="compositionally biased region" description="Basic residues" evidence="1">
    <location>
        <begin position="68"/>
        <end position="82"/>
    </location>
</feature>
<protein>
    <submittedName>
        <fullName evidence="2">Uncharacterized protein</fullName>
    </submittedName>
</protein>
<feature type="region of interest" description="Disordered" evidence="1">
    <location>
        <begin position="68"/>
        <end position="101"/>
    </location>
</feature>
<feature type="region of interest" description="Disordered" evidence="1">
    <location>
        <begin position="161"/>
        <end position="215"/>
    </location>
</feature>
<organism evidence="2">
    <name type="scientific">Photinus pyralis</name>
    <name type="common">Common eastern firefly</name>
    <name type="synonym">Lampyris pyralis</name>
    <dbReference type="NCBI Taxonomy" id="7054"/>
    <lineage>
        <taxon>Eukaryota</taxon>
        <taxon>Metazoa</taxon>
        <taxon>Ecdysozoa</taxon>
        <taxon>Arthropoda</taxon>
        <taxon>Hexapoda</taxon>
        <taxon>Insecta</taxon>
        <taxon>Pterygota</taxon>
        <taxon>Neoptera</taxon>
        <taxon>Endopterygota</taxon>
        <taxon>Coleoptera</taxon>
        <taxon>Polyphaga</taxon>
        <taxon>Elateriformia</taxon>
        <taxon>Elateroidea</taxon>
        <taxon>Lampyridae</taxon>
        <taxon>Lampyrinae</taxon>
        <taxon>Photinus</taxon>
    </lineage>
</organism>
<proteinExistence type="predicted"/>